<gene>
    <name evidence="2" type="ORF">EDE15_5017</name>
</gene>
<sequence length="111" mass="11911">MKAPISLGEFEQVVLLAVLRLEDNAYGVTIRSEIAACTGREPAPGALYTTLDRMEDKGMVRSRLGDATPQRGGRAKRYFVVTKAGRAALISAQKAYQSLLDGLNLLGGENA</sequence>
<evidence type="ECO:0000313" key="2">
    <source>
        <dbReference type="EMBL" id="RSL19351.1"/>
    </source>
</evidence>
<dbReference type="InterPro" id="IPR052509">
    <property type="entry name" value="Metal_resp_DNA-bind_regulator"/>
</dbReference>
<dbReference type="InterPro" id="IPR036390">
    <property type="entry name" value="WH_DNA-bd_sf"/>
</dbReference>
<dbReference type="PANTHER" id="PTHR33169">
    <property type="entry name" value="PADR-FAMILY TRANSCRIPTIONAL REGULATOR"/>
    <property type="match status" value="1"/>
</dbReference>
<dbReference type="SUPFAM" id="SSF46785">
    <property type="entry name" value="Winged helix' DNA-binding domain"/>
    <property type="match status" value="1"/>
</dbReference>
<evidence type="ECO:0000313" key="3">
    <source>
        <dbReference type="Proteomes" id="UP000269669"/>
    </source>
</evidence>
<dbReference type="RefSeq" id="WP_125487583.1">
    <property type="nucleotide sequence ID" value="NZ_RSDW01000001.1"/>
</dbReference>
<reference evidence="2 3" key="1">
    <citation type="submission" date="2018-12" db="EMBL/GenBank/DDBJ databases">
        <title>Sequencing of bacterial isolates from soil warming experiment in Harvard Forest, Massachusetts, USA.</title>
        <authorList>
            <person name="Deangelis K."/>
        </authorList>
    </citation>
    <scope>NUCLEOTIDE SEQUENCE [LARGE SCALE GENOMIC DNA]</scope>
    <source>
        <strain evidence="2 3">EB153</strain>
    </source>
</reference>
<dbReference type="InterPro" id="IPR005149">
    <property type="entry name" value="Tscrpt_reg_PadR_N"/>
</dbReference>
<dbReference type="EMBL" id="RSDW01000001">
    <property type="protein sequence ID" value="RSL19351.1"/>
    <property type="molecule type" value="Genomic_DNA"/>
</dbReference>
<evidence type="ECO:0000259" key="1">
    <source>
        <dbReference type="Pfam" id="PF03551"/>
    </source>
</evidence>
<dbReference type="Pfam" id="PF03551">
    <property type="entry name" value="PadR"/>
    <property type="match status" value="1"/>
</dbReference>
<keyword evidence="3" id="KW-1185">Reference proteome</keyword>
<feature type="domain" description="Transcription regulator PadR N-terminal" evidence="1">
    <location>
        <begin position="15"/>
        <end position="89"/>
    </location>
</feature>
<accession>A0A428MR20</accession>
<dbReference type="Gene3D" id="1.10.10.10">
    <property type="entry name" value="Winged helix-like DNA-binding domain superfamily/Winged helix DNA-binding domain"/>
    <property type="match status" value="1"/>
</dbReference>
<dbReference type="AlphaFoldDB" id="A0A428MR20"/>
<dbReference type="Proteomes" id="UP000269669">
    <property type="component" value="Unassembled WGS sequence"/>
</dbReference>
<proteinExistence type="predicted"/>
<dbReference type="InterPro" id="IPR036388">
    <property type="entry name" value="WH-like_DNA-bd_sf"/>
</dbReference>
<organism evidence="2 3">
    <name type="scientific">Edaphobacter aggregans</name>
    <dbReference type="NCBI Taxonomy" id="570835"/>
    <lineage>
        <taxon>Bacteria</taxon>
        <taxon>Pseudomonadati</taxon>
        <taxon>Acidobacteriota</taxon>
        <taxon>Terriglobia</taxon>
        <taxon>Terriglobales</taxon>
        <taxon>Acidobacteriaceae</taxon>
        <taxon>Edaphobacter</taxon>
    </lineage>
</organism>
<dbReference type="OrthoDB" id="120743at2"/>
<name>A0A428MR20_9BACT</name>
<comment type="caution">
    <text evidence="2">The sequence shown here is derived from an EMBL/GenBank/DDBJ whole genome shotgun (WGS) entry which is preliminary data.</text>
</comment>
<dbReference type="PANTHER" id="PTHR33169:SF14">
    <property type="entry name" value="TRANSCRIPTIONAL REGULATOR RV3488"/>
    <property type="match status" value="1"/>
</dbReference>
<protein>
    <submittedName>
        <fullName evidence="2">PadR family transcriptional regulator</fullName>
    </submittedName>
</protein>